<dbReference type="GO" id="GO:0008270">
    <property type="term" value="F:zinc ion binding"/>
    <property type="evidence" value="ECO:0007669"/>
    <property type="project" value="InterPro"/>
</dbReference>
<comment type="caution">
    <text evidence="3">The sequence shown here is derived from an EMBL/GenBank/DDBJ whole genome shotgun (WGS) entry which is preliminary data.</text>
</comment>
<dbReference type="Gene3D" id="3.40.50.720">
    <property type="entry name" value="NAD(P)-binding Rossmann-like Domain"/>
    <property type="match status" value="1"/>
</dbReference>
<dbReference type="InterPro" id="IPR013149">
    <property type="entry name" value="ADH-like_C"/>
</dbReference>
<dbReference type="InterPro" id="IPR036291">
    <property type="entry name" value="NAD(P)-bd_dom_sf"/>
</dbReference>
<dbReference type="InterPro" id="IPR020843">
    <property type="entry name" value="ER"/>
</dbReference>
<evidence type="ECO:0000256" key="1">
    <source>
        <dbReference type="ARBA" id="ARBA00023002"/>
    </source>
</evidence>
<proteinExistence type="predicted"/>
<evidence type="ECO:0000259" key="2">
    <source>
        <dbReference type="SMART" id="SM00829"/>
    </source>
</evidence>
<dbReference type="RefSeq" id="WP_285322843.1">
    <property type="nucleotide sequence ID" value="NZ_JARGCK010000002.1"/>
</dbReference>
<evidence type="ECO:0000313" key="4">
    <source>
        <dbReference type="Proteomes" id="UP001174037"/>
    </source>
</evidence>
<feature type="domain" description="Enoyl reductase (ER)" evidence="2">
    <location>
        <begin position="10"/>
        <end position="308"/>
    </location>
</feature>
<sequence>MKKIMLNNYGSEDVLFDVEESLPTIKENEMLIKLVAAGVNDVDVVIRKNGFPETYKNRKELPHSLGNEFSGVVTQVGDNITKFEVGDHVLGLNSLETYTEYIVVDENNLVAKVPKDADLVPLGGLTVVSITAWSAVILNGEVQADQRVLIHGGAGGVGSMAIQLAKNAGAYVITTASAKDKAYLESLGADEVIDYRNEDFTNMVNDIDLVVHTVDKETQERSYDVIKPGGKLISVSIVPDEDKVKEYDIEAKFVRGDVRSETLSSILDLYFDKKLLLHVDKLYPFSLENVKSAQVDFEKGPNRGKRIIKFNEK</sequence>
<dbReference type="PANTHER" id="PTHR11695">
    <property type="entry name" value="ALCOHOL DEHYDROGENASE RELATED"/>
    <property type="match status" value="1"/>
</dbReference>
<dbReference type="SUPFAM" id="SSF51735">
    <property type="entry name" value="NAD(P)-binding Rossmann-fold domains"/>
    <property type="match status" value="1"/>
</dbReference>
<dbReference type="AlphaFoldDB" id="A0AAW7AD80"/>
<dbReference type="Gene3D" id="3.90.180.10">
    <property type="entry name" value="Medium-chain alcohol dehydrogenases, catalytic domain"/>
    <property type="match status" value="1"/>
</dbReference>
<dbReference type="Pfam" id="PF00107">
    <property type="entry name" value="ADH_zinc_N"/>
    <property type="match status" value="1"/>
</dbReference>
<accession>A0AAW7AD80</accession>
<protein>
    <submittedName>
        <fullName evidence="3">NADP-dependent oxidoreductase</fullName>
    </submittedName>
</protein>
<organism evidence="3 4">
    <name type="scientific">Staphylococcus equorum</name>
    <dbReference type="NCBI Taxonomy" id="246432"/>
    <lineage>
        <taxon>Bacteria</taxon>
        <taxon>Bacillati</taxon>
        <taxon>Bacillota</taxon>
        <taxon>Bacilli</taxon>
        <taxon>Bacillales</taxon>
        <taxon>Staphylococcaceae</taxon>
        <taxon>Staphylococcus</taxon>
    </lineage>
</organism>
<dbReference type="CDD" id="cd05289">
    <property type="entry name" value="MDR_like_2"/>
    <property type="match status" value="1"/>
</dbReference>
<dbReference type="GO" id="GO:0016491">
    <property type="term" value="F:oxidoreductase activity"/>
    <property type="evidence" value="ECO:0007669"/>
    <property type="project" value="UniProtKB-KW"/>
</dbReference>
<dbReference type="SMART" id="SM00829">
    <property type="entry name" value="PKS_ER"/>
    <property type="match status" value="1"/>
</dbReference>
<evidence type="ECO:0000313" key="3">
    <source>
        <dbReference type="EMBL" id="MDK9864938.1"/>
    </source>
</evidence>
<dbReference type="InterPro" id="IPR002364">
    <property type="entry name" value="Quin_OxRdtase/zeta-crystal_CS"/>
</dbReference>
<dbReference type="Pfam" id="PF08240">
    <property type="entry name" value="ADH_N"/>
    <property type="match status" value="1"/>
</dbReference>
<dbReference type="PROSITE" id="PS01162">
    <property type="entry name" value="QOR_ZETA_CRYSTAL"/>
    <property type="match status" value="1"/>
</dbReference>
<dbReference type="InterPro" id="IPR013154">
    <property type="entry name" value="ADH-like_N"/>
</dbReference>
<dbReference type="InterPro" id="IPR050700">
    <property type="entry name" value="YIM1/Zinc_Alcohol_DH_Fams"/>
</dbReference>
<gene>
    <name evidence="3" type="ORF">P1A27_03020</name>
</gene>
<dbReference type="PANTHER" id="PTHR11695:SF294">
    <property type="entry name" value="RETICULON-4-INTERACTING PROTEIN 1, MITOCHONDRIAL"/>
    <property type="match status" value="1"/>
</dbReference>
<reference evidence="3" key="2">
    <citation type="submission" date="2023-03" db="EMBL/GenBank/DDBJ databases">
        <authorList>
            <person name="Vazquez L."/>
            <person name="Rodriguez J."/>
            <person name="Mayo B."/>
            <person name="Florez A.B."/>
        </authorList>
    </citation>
    <scope>NUCLEOTIDE SEQUENCE</scope>
    <source>
        <strain evidence="3">5A3I</strain>
    </source>
</reference>
<dbReference type="EMBL" id="JARGCK010000002">
    <property type="protein sequence ID" value="MDK9864938.1"/>
    <property type="molecule type" value="Genomic_DNA"/>
</dbReference>
<name>A0AAW7AD80_9STAP</name>
<keyword evidence="1" id="KW-0560">Oxidoreductase</keyword>
<reference evidence="3" key="1">
    <citation type="journal article" date="2023" name="Int. J. Mol. Sci.">
        <title>Antibiotic Resistance/Susceptibility Profiles of Staphylococcus equorum Strains from Cheese, and Genome Analysis for Antibiotic Resistance Genes.</title>
        <authorList>
            <person name="Vazquez L."/>
            <person name="Srednik M.E."/>
            <person name="Rodriguez J."/>
            <person name="Florez A.B."/>
            <person name="Mayo B."/>
        </authorList>
    </citation>
    <scope>NUCLEOTIDE SEQUENCE</scope>
    <source>
        <strain evidence="3">5A3I</strain>
    </source>
</reference>
<dbReference type="InterPro" id="IPR011032">
    <property type="entry name" value="GroES-like_sf"/>
</dbReference>
<dbReference type="Proteomes" id="UP001174037">
    <property type="component" value="Unassembled WGS sequence"/>
</dbReference>
<dbReference type="SUPFAM" id="SSF50129">
    <property type="entry name" value="GroES-like"/>
    <property type="match status" value="1"/>
</dbReference>